<dbReference type="RefSeq" id="XP_015469910.1">
    <property type="nucleotide sequence ID" value="XM_015609273.1"/>
</dbReference>
<name>A0A0V1Q5P6_9ASCO</name>
<comment type="caution">
    <text evidence="1">The sequence shown here is derived from an EMBL/GenBank/DDBJ whole genome shotgun (WGS) entry which is preliminary data.</text>
</comment>
<dbReference type="Proteomes" id="UP000054251">
    <property type="component" value="Unassembled WGS sequence"/>
</dbReference>
<accession>A0A0V1Q5P6</accession>
<dbReference type="EMBL" id="LMYN01000005">
    <property type="protein sequence ID" value="KSA03808.1"/>
    <property type="molecule type" value="Genomic_DNA"/>
</dbReference>
<proteinExistence type="predicted"/>
<dbReference type="AlphaFoldDB" id="A0A0V1Q5P6"/>
<evidence type="ECO:0000313" key="1">
    <source>
        <dbReference type="EMBL" id="KSA03808.1"/>
    </source>
</evidence>
<keyword evidence="2" id="KW-1185">Reference proteome</keyword>
<protein>
    <submittedName>
        <fullName evidence="1">Uncharacterized protein</fullName>
    </submittedName>
</protein>
<gene>
    <name evidence="1" type="ORF">AC631_00443</name>
</gene>
<reference evidence="1 2" key="1">
    <citation type="submission" date="2015-11" db="EMBL/GenBank/DDBJ databases">
        <title>The genome of Debaryomyces fabryi.</title>
        <authorList>
            <person name="Tafer H."/>
            <person name="Lopandic K."/>
        </authorList>
    </citation>
    <scope>NUCLEOTIDE SEQUENCE [LARGE SCALE GENOMIC DNA]</scope>
    <source>
        <strain evidence="1 2">CBS 789</strain>
    </source>
</reference>
<evidence type="ECO:0000313" key="2">
    <source>
        <dbReference type="Proteomes" id="UP000054251"/>
    </source>
</evidence>
<sequence length="927" mass="109648">MQEGSEEADDSVSASSTSTLFELPEYILKNLTPTKGSNSKDKNHRIRKLQIIKSKTLKLKKRSQTINQKIRDLRLHREIISNKIAEDLSDNLQRANERRMAFLAKRRERARKVQLTSLKLPIVLPFPTSSKSRQNEIEFAVGDIKDVVIIQRSIKKYILLRNVNQFRAFNVSKSLTQMTYSEALLLLNPQTEFVKTTVSILRNLDLPDILPRQKYKSFLYSLIMIADYKDSLIHHTHSGFNTNISDKNVNNLANSVSLLLFKLAENMICKFVEFVYSDPKEIENPWSLPKLKLCKSWKVYHFLFQIFRRLHFDNCMIIISDALDIVQKQLLVCQAIEIEMQRDKYVNNHKYLSRLSQVFNFSGTEWTYFGEDSVMFINNLKLRVFDKAIPARPKVRASIEVLEELDNIVESTNNHSITFDHLVFNIPPKIPINKWRKYWIQTYRTKKRTLNQNRYRIPTQLKSGFFNVNSQNMPSNIYIENVFRDLGIDSIHTKYEVLRGENDLHLFLADFDFIVSDTFLILFEYCIKFEDSNNSEGFDIAITQFRTLKNSYQIARYNTHRELLQYFKLHFFCLSHLASIGPHILDFVPNSCSGFIDILNNLDHISPEGFEVFINFYEELEILIMNLWLNRCKNNSEEKIKAFENICQFISKKNFKIENGTNSPHLRFPLFYKFLLQYDSDFDKHLMLYNSIIDSTFEYPNFESSSMNESSFRYFRQIYINFILDNLWNHDSKYDPDYSTNEFDVFFKEEIKVLITKCRVLLISNCVLHLIFNFYHKEESADGQKYKYLNTVSIRKIADIIIRFFSENVNVPEISLFLYNIVETHTDEILKLHIHDLIFYVHKEYVKLIEYDAESLLKMTLTGKFVKLINADPLSTEFEYLLKGNFKYFMIQTRQLVAEINETLREIYELYSPLLNWIYRDIGEPNI</sequence>
<organism evidence="1 2">
    <name type="scientific">Debaryomyces fabryi</name>
    <dbReference type="NCBI Taxonomy" id="58627"/>
    <lineage>
        <taxon>Eukaryota</taxon>
        <taxon>Fungi</taxon>
        <taxon>Dikarya</taxon>
        <taxon>Ascomycota</taxon>
        <taxon>Saccharomycotina</taxon>
        <taxon>Pichiomycetes</taxon>
        <taxon>Debaryomycetaceae</taxon>
        <taxon>Debaryomyces</taxon>
    </lineage>
</organism>
<dbReference type="OrthoDB" id="4019088at2759"/>
<dbReference type="GeneID" id="26837452"/>